<dbReference type="Proteomes" id="UP000295703">
    <property type="component" value="Unassembled WGS sequence"/>
</dbReference>
<dbReference type="Pfam" id="PF00703">
    <property type="entry name" value="Glyco_hydro_2"/>
    <property type="match status" value="1"/>
</dbReference>
<evidence type="ECO:0000313" key="12">
    <source>
        <dbReference type="Proteomes" id="UP000295703"/>
    </source>
</evidence>
<feature type="region of interest" description="Disordered" evidence="4">
    <location>
        <begin position="334"/>
        <end position="354"/>
    </location>
</feature>
<feature type="domain" description="Beta-mannosidase-like galactose-binding" evidence="10">
    <location>
        <begin position="166"/>
        <end position="239"/>
    </location>
</feature>
<dbReference type="InterPro" id="IPR048229">
    <property type="entry name" value="GalB-like"/>
</dbReference>
<dbReference type="PRINTS" id="PR00132">
    <property type="entry name" value="GLHYDRLASE2"/>
</dbReference>
<dbReference type="InterPro" id="IPR054593">
    <property type="entry name" value="Beta-mannosidase-like_N2"/>
</dbReference>
<keyword evidence="2" id="KW-0378">Hydrolase</keyword>
<dbReference type="AlphaFoldDB" id="A0A4R8QFA3"/>
<dbReference type="InterPro" id="IPR032311">
    <property type="entry name" value="DUF4982"/>
</dbReference>
<evidence type="ECO:0000259" key="9">
    <source>
        <dbReference type="Pfam" id="PF18565"/>
    </source>
</evidence>
<name>A0A4R8QFA3_COLTR</name>
<dbReference type="InterPro" id="IPR051913">
    <property type="entry name" value="GH2_Domain-Containing"/>
</dbReference>
<dbReference type="SUPFAM" id="SSF49303">
    <property type="entry name" value="beta-Galactosidase/glucuronidase domain"/>
    <property type="match status" value="1"/>
</dbReference>
<dbReference type="InterPro" id="IPR008964">
    <property type="entry name" value="Invasin/intimin_cell_adhesion"/>
</dbReference>
<dbReference type="InterPro" id="IPR036156">
    <property type="entry name" value="Beta-gal/glucu_dom_sf"/>
</dbReference>
<dbReference type="EMBL" id="RYZW01000264">
    <property type="protein sequence ID" value="TDZ36470.1"/>
    <property type="molecule type" value="Genomic_DNA"/>
</dbReference>
<dbReference type="PANTHER" id="PTHR42732">
    <property type="entry name" value="BETA-GALACTOSIDASE"/>
    <property type="match status" value="1"/>
</dbReference>
<evidence type="ECO:0000313" key="11">
    <source>
        <dbReference type="EMBL" id="TDZ36470.1"/>
    </source>
</evidence>
<reference evidence="11 12" key="1">
    <citation type="submission" date="2018-12" db="EMBL/GenBank/DDBJ databases">
        <title>Genome sequence and assembly of Colletotrichum trifolii.</title>
        <authorList>
            <person name="Gan P."/>
            <person name="Shirasu K."/>
        </authorList>
    </citation>
    <scope>NUCLEOTIDE SEQUENCE [LARGE SCALE GENOMIC DNA]</scope>
    <source>
        <strain evidence="11 12">543-2</strain>
    </source>
</reference>
<evidence type="ECO:0000256" key="3">
    <source>
        <dbReference type="ARBA" id="ARBA00023295"/>
    </source>
</evidence>
<proteinExistence type="inferred from homology"/>
<dbReference type="InterPro" id="IPR017853">
    <property type="entry name" value="GH"/>
</dbReference>
<keyword evidence="5" id="KW-0732">Signal</keyword>
<evidence type="ECO:0000256" key="1">
    <source>
        <dbReference type="ARBA" id="ARBA00007401"/>
    </source>
</evidence>
<keyword evidence="3" id="KW-0326">Glycosidase</keyword>
<dbReference type="InterPro" id="IPR013783">
    <property type="entry name" value="Ig-like_fold"/>
</dbReference>
<dbReference type="GO" id="GO:0005975">
    <property type="term" value="P:carbohydrate metabolic process"/>
    <property type="evidence" value="ECO:0007669"/>
    <property type="project" value="InterPro"/>
</dbReference>
<dbReference type="InterPro" id="IPR006103">
    <property type="entry name" value="Glyco_hydro_2_cat"/>
</dbReference>
<dbReference type="Pfam" id="PF18565">
    <property type="entry name" value="Glyco_hydro2_C5"/>
    <property type="match status" value="1"/>
</dbReference>
<dbReference type="InterPro" id="IPR040605">
    <property type="entry name" value="Glyco_hydro2_dom5"/>
</dbReference>
<dbReference type="Pfam" id="PF16355">
    <property type="entry name" value="DUF4982"/>
    <property type="match status" value="1"/>
</dbReference>
<evidence type="ECO:0000256" key="4">
    <source>
        <dbReference type="SAM" id="MobiDB-lite"/>
    </source>
</evidence>
<comment type="caution">
    <text evidence="11">The sequence shown here is derived from an EMBL/GenBank/DDBJ whole genome shotgun (WGS) entry which is preliminary data.</text>
</comment>
<accession>A0A4R8QFA3</accession>
<evidence type="ECO:0000259" key="10">
    <source>
        <dbReference type="Pfam" id="PF22666"/>
    </source>
</evidence>
<gene>
    <name evidence="11" type="ORF">CTRI78_v011293</name>
</gene>
<dbReference type="GO" id="GO:0004553">
    <property type="term" value="F:hydrolase activity, hydrolyzing O-glycosyl compounds"/>
    <property type="evidence" value="ECO:0007669"/>
    <property type="project" value="InterPro"/>
</dbReference>
<dbReference type="SUPFAM" id="SSF51445">
    <property type="entry name" value="(Trans)glycosidases"/>
    <property type="match status" value="1"/>
</dbReference>
<feature type="domain" description="DUF4982" evidence="8">
    <location>
        <begin position="732"/>
        <end position="791"/>
    </location>
</feature>
<dbReference type="NCBIfam" id="NF041463">
    <property type="entry name" value="GalB"/>
    <property type="match status" value="1"/>
</dbReference>
<dbReference type="Pfam" id="PF02836">
    <property type="entry name" value="Glyco_hydro_2_C"/>
    <property type="match status" value="1"/>
</dbReference>
<evidence type="ECO:0000256" key="2">
    <source>
        <dbReference type="ARBA" id="ARBA00022801"/>
    </source>
</evidence>
<dbReference type="InterPro" id="IPR006101">
    <property type="entry name" value="Glyco_hydro_2"/>
</dbReference>
<dbReference type="PANTHER" id="PTHR42732:SF1">
    <property type="entry name" value="BETA-MANNOSIDASE"/>
    <property type="match status" value="1"/>
</dbReference>
<feature type="domain" description="Glycoside hydrolase family 2 catalytic" evidence="7">
    <location>
        <begin position="391"/>
        <end position="543"/>
    </location>
</feature>
<dbReference type="Gene3D" id="3.20.20.80">
    <property type="entry name" value="Glycosidases"/>
    <property type="match status" value="1"/>
</dbReference>
<sequence length="911" mass="100073">MAFQRLLGAYAHGLGLGLVFVSLALLLASRPAAARGINPRQDKTTVAGRERISINKGWQFWRSEFNPDGLIYDHRPDLENLTDVYVLKPWILPSANDFIKDAEKHYEPPRGQPARNVSYASKSLDDGAWETVNLPHDWAIKGPFYTEEDPIIGGGMGRLPVHGVGWYRRRLSISPGDEGRSVYLDVDGAMSYAMVWLNGRLIGGWPYPYNSFRLDLTKHLTTGDDNLLAIRLDNPPDSARWYPGGGIYRNVWLTKASPVHVGQWGTYIVSRDVSSESATLELVVEVENSGVSAQEVDVTTDVFVLDPTTDEPGTSSISSFPASAVRVEAGSKDSVTSSSTLANPRLWGPPPTQQPHRYVAVTTLSVSGRAVDTYRTRFGIRGVTYSPTAGLVVNGQRVRVQGVNQHHDLGALGAAFNTRAAERQLEVLRDLGCNAVRMAHNPPAAELLELTDRMGFLVVDEIFDAWRRNKTANDWHLVFADWREADLRAFIRRDRNHPSVVAWSFGNEVSEQQTGDPGTLPALELHAIVGDEDPSRPSTASMNYAKPNMSFPAAMDVLSLNYQGEGIRDTPGYAHLAGIRTPPLYAAFHAAFPDKMLLGSETASALSTRGTYMFPVVGDDLGAPVNDSSGGNSTTRHVSAYELYSADFGASPDKVFAAQDCGHPFVAGEFVWTGWDYVGEPTPYYAARSSYSGIVDLAGFRKDRFFLYRARWRPEARTAHVLPHWNWRGREGEVTPVHVFSAAAEAELFVNGVSRGRRTRGRFEYRFRWDEVTYEPGEVEVVTYKDGEEWARAAVRTVGEAARLRATADRTTIAADGVDLSFVTVEVLDADGDVVRFADDEISFSVEGPGQIVATDNGDPSDLVAFPSPRRRAFSGLALAIVRFEEGAAGDLVVTASGQGLKSAQVVVKRR</sequence>
<dbReference type="Pfam" id="PF22666">
    <property type="entry name" value="Glyco_hydro_2_N2"/>
    <property type="match status" value="1"/>
</dbReference>
<feature type="chain" id="PRO_5020636686" evidence="5">
    <location>
        <begin position="35"/>
        <end position="911"/>
    </location>
</feature>
<dbReference type="Gene3D" id="2.60.40.10">
    <property type="entry name" value="Immunoglobulins"/>
    <property type="match status" value="3"/>
</dbReference>
<dbReference type="STRING" id="5466.A0A4R8QFA3"/>
<dbReference type="Gene3D" id="2.60.120.260">
    <property type="entry name" value="Galactose-binding domain-like"/>
    <property type="match status" value="1"/>
</dbReference>
<keyword evidence="12" id="KW-1185">Reference proteome</keyword>
<feature type="signal peptide" evidence="5">
    <location>
        <begin position="1"/>
        <end position="34"/>
    </location>
</feature>
<organism evidence="11 12">
    <name type="scientific">Colletotrichum trifolii</name>
    <dbReference type="NCBI Taxonomy" id="5466"/>
    <lineage>
        <taxon>Eukaryota</taxon>
        <taxon>Fungi</taxon>
        <taxon>Dikarya</taxon>
        <taxon>Ascomycota</taxon>
        <taxon>Pezizomycotina</taxon>
        <taxon>Sordariomycetes</taxon>
        <taxon>Hypocreomycetidae</taxon>
        <taxon>Glomerellales</taxon>
        <taxon>Glomerellaceae</taxon>
        <taxon>Colletotrichum</taxon>
        <taxon>Colletotrichum orbiculare species complex</taxon>
    </lineage>
</organism>
<dbReference type="SUPFAM" id="SSF49373">
    <property type="entry name" value="Invasin/intimin cell-adhesion fragments"/>
    <property type="match status" value="1"/>
</dbReference>
<dbReference type="InterPro" id="IPR008979">
    <property type="entry name" value="Galactose-bd-like_sf"/>
</dbReference>
<dbReference type="InterPro" id="IPR006102">
    <property type="entry name" value="Ig-like_GH2"/>
</dbReference>
<comment type="similarity">
    <text evidence="1">Belongs to the glycosyl hydrolase 2 family.</text>
</comment>
<evidence type="ECO:0000259" key="7">
    <source>
        <dbReference type="Pfam" id="PF02836"/>
    </source>
</evidence>
<evidence type="ECO:0000259" key="8">
    <source>
        <dbReference type="Pfam" id="PF16355"/>
    </source>
</evidence>
<protein>
    <submittedName>
        <fullName evidence="11">Beta-galactosidase BoGH2A</fullName>
    </submittedName>
</protein>
<feature type="domain" description="Glycoside hydrolase family 2" evidence="9">
    <location>
        <begin position="804"/>
        <end position="906"/>
    </location>
</feature>
<evidence type="ECO:0000256" key="5">
    <source>
        <dbReference type="SAM" id="SignalP"/>
    </source>
</evidence>
<feature type="domain" description="Glycoside hydrolase family 2 immunoglobulin-like beta-sandwich" evidence="6">
    <location>
        <begin position="270"/>
        <end position="381"/>
    </location>
</feature>
<evidence type="ECO:0000259" key="6">
    <source>
        <dbReference type="Pfam" id="PF00703"/>
    </source>
</evidence>
<dbReference type="SUPFAM" id="SSF49785">
    <property type="entry name" value="Galactose-binding domain-like"/>
    <property type="match status" value="1"/>
</dbReference>